<dbReference type="InterPro" id="IPR024167">
    <property type="entry name" value="Cytochrome_c4-like"/>
</dbReference>
<dbReference type="GO" id="GO:0020037">
    <property type="term" value="F:heme binding"/>
    <property type="evidence" value="ECO:0007669"/>
    <property type="project" value="InterPro"/>
</dbReference>
<evidence type="ECO:0000313" key="9">
    <source>
        <dbReference type="EMBL" id="GAP66069.1"/>
    </source>
</evidence>
<dbReference type="PIRSF" id="PIRSF000005">
    <property type="entry name" value="Cytochrome_c4"/>
    <property type="match status" value="1"/>
</dbReference>
<evidence type="ECO:0000256" key="7">
    <source>
        <dbReference type="SAM" id="SignalP"/>
    </source>
</evidence>
<keyword evidence="1 4" id="KW-0349">Heme</keyword>
<dbReference type="InterPro" id="IPR036909">
    <property type="entry name" value="Cyt_c-like_dom_sf"/>
</dbReference>
<sequence>MDRALPSAAWCARIAGATLLLAAMLADAATPSELDTLKQRIAACTWCHGERGQGGRNDYNPRLEGQPEAYLYAQLKHYQRGTRAYPRMETMVRFLSDAYLHEIAQYFAALPPSGQAAGGVKVGAEVLARGRALALRGDAARGIAACAACHGRELSGVLPAAPGIAGQPYAYLSAQLGAWQSNTRRAAAPDCMAEIAQRLGGRDMQAVSAWLSTQPARAPQSPDAATREALSHCGAEVTP</sequence>
<dbReference type="SUPFAM" id="SSF46626">
    <property type="entry name" value="Cytochrome c"/>
    <property type="match status" value="2"/>
</dbReference>
<dbReference type="PANTHER" id="PTHR33751">
    <property type="entry name" value="CBB3-TYPE CYTOCHROME C OXIDASE SUBUNIT FIXP"/>
    <property type="match status" value="1"/>
</dbReference>
<dbReference type="PROSITE" id="PS51007">
    <property type="entry name" value="CYTC"/>
    <property type="match status" value="2"/>
</dbReference>
<evidence type="ECO:0000256" key="6">
    <source>
        <dbReference type="SAM" id="MobiDB-lite"/>
    </source>
</evidence>
<dbReference type="InterPro" id="IPR009056">
    <property type="entry name" value="Cyt_c-like_dom"/>
</dbReference>
<feature type="domain" description="Cytochrome c" evidence="8">
    <location>
        <begin position="26"/>
        <end position="111"/>
    </location>
</feature>
<evidence type="ECO:0000256" key="1">
    <source>
        <dbReference type="ARBA" id="ARBA00022617"/>
    </source>
</evidence>
<dbReference type="GO" id="GO:0009055">
    <property type="term" value="F:electron transfer activity"/>
    <property type="evidence" value="ECO:0007669"/>
    <property type="project" value="InterPro"/>
</dbReference>
<dbReference type="Gene3D" id="1.10.760.10">
    <property type="entry name" value="Cytochrome c-like domain"/>
    <property type="match status" value="2"/>
</dbReference>
<organism evidence="9">
    <name type="scientific">Mizugakiibacter sediminis</name>
    <dbReference type="NCBI Taxonomy" id="1475481"/>
    <lineage>
        <taxon>Bacteria</taxon>
        <taxon>Pseudomonadati</taxon>
        <taxon>Pseudomonadota</taxon>
        <taxon>Gammaproteobacteria</taxon>
        <taxon>Lysobacterales</taxon>
        <taxon>Rhodanobacteraceae</taxon>
        <taxon>Mizugakiibacter</taxon>
    </lineage>
</organism>
<comment type="PTM">
    <text evidence="4">Binds 2 heme c groups covalently per subunit.</text>
</comment>
<protein>
    <submittedName>
        <fullName evidence="9">Cytochrome c class I</fullName>
    </submittedName>
</protein>
<keyword evidence="3 5" id="KW-0408">Iron</keyword>
<feature type="binding site" description="covalent" evidence="4">
    <location>
        <position position="149"/>
    </location>
    <ligand>
        <name>heme c</name>
        <dbReference type="ChEBI" id="CHEBI:61717"/>
        <label>2</label>
    </ligand>
</feature>
<dbReference type="GO" id="GO:0005506">
    <property type="term" value="F:iron ion binding"/>
    <property type="evidence" value="ECO:0007669"/>
    <property type="project" value="InterPro"/>
</dbReference>
<dbReference type="STRING" id="1475481.GCA_000953855_01390"/>
<dbReference type="EMBL" id="DF970187">
    <property type="protein sequence ID" value="GAP66069.1"/>
    <property type="molecule type" value="Genomic_DNA"/>
</dbReference>
<dbReference type="GO" id="GO:0042597">
    <property type="term" value="C:periplasmic space"/>
    <property type="evidence" value="ECO:0007669"/>
    <property type="project" value="InterPro"/>
</dbReference>
<feature type="binding site" description="covalent" evidence="4">
    <location>
        <position position="44"/>
    </location>
    <ligand>
        <name>heme c</name>
        <dbReference type="ChEBI" id="CHEBI:61717"/>
        <label>1</label>
    </ligand>
</feature>
<dbReference type="RefSeq" id="WP_062536414.1">
    <property type="nucleotide sequence ID" value="NZ_DF970187.1"/>
</dbReference>
<feature type="binding site" description="covalent" evidence="4">
    <location>
        <position position="146"/>
    </location>
    <ligand>
        <name>heme c</name>
        <dbReference type="ChEBI" id="CHEBI:61717"/>
        <label>2</label>
    </ligand>
</feature>
<dbReference type="AlphaFoldDB" id="A0A0K8QMG5"/>
<dbReference type="OrthoDB" id="9773456at2"/>
<dbReference type="Proteomes" id="UP000253740">
    <property type="component" value="Unassembled WGS sequence"/>
</dbReference>
<dbReference type="InterPro" id="IPR050597">
    <property type="entry name" value="Cytochrome_c_Oxidase_Subunit"/>
</dbReference>
<feature type="binding site" description="axial binding residue" evidence="5">
    <location>
        <position position="192"/>
    </location>
    <ligand>
        <name>heme c</name>
        <dbReference type="ChEBI" id="CHEBI:61717"/>
        <label>2</label>
    </ligand>
    <ligandPart>
        <name>Fe</name>
        <dbReference type="ChEBI" id="CHEBI:18248"/>
    </ligandPart>
</feature>
<evidence type="ECO:0000256" key="4">
    <source>
        <dbReference type="PIRSR" id="PIRSR000005-1"/>
    </source>
</evidence>
<feature type="region of interest" description="Disordered" evidence="6">
    <location>
        <begin position="214"/>
        <end position="239"/>
    </location>
</feature>
<feature type="binding site" description="axial binding residue" evidence="5">
    <location>
        <position position="150"/>
    </location>
    <ligand>
        <name>heme c</name>
        <dbReference type="ChEBI" id="CHEBI:61717"/>
        <label>2</label>
    </ligand>
    <ligandPart>
        <name>Fe</name>
        <dbReference type="ChEBI" id="CHEBI:18248"/>
    </ligandPart>
</feature>
<name>A0A0K8QMG5_9GAMM</name>
<dbReference type="PANTHER" id="PTHR33751:SF11">
    <property type="entry name" value="BLL4483 PROTEIN"/>
    <property type="match status" value="1"/>
</dbReference>
<feature type="binding site" description="axial binding residue" evidence="5">
    <location>
        <position position="48"/>
    </location>
    <ligand>
        <name>heme c</name>
        <dbReference type="ChEBI" id="CHEBI:61717"/>
        <label>1</label>
    </ligand>
    <ligandPart>
        <name>Fe</name>
        <dbReference type="ChEBI" id="CHEBI:18248"/>
    </ligandPart>
</feature>
<feature type="binding site" description="axial binding residue" evidence="5">
    <location>
        <position position="88"/>
    </location>
    <ligand>
        <name>heme c</name>
        <dbReference type="ChEBI" id="CHEBI:61717"/>
        <label>1</label>
    </ligand>
    <ligandPart>
        <name>Fe</name>
        <dbReference type="ChEBI" id="CHEBI:18248"/>
    </ligandPart>
</feature>
<reference evidence="9" key="1">
    <citation type="submission" date="2015-08" db="EMBL/GenBank/DDBJ databases">
        <title>Complete DNA Sequence of Pseudomonas syringae pv. actinidiae, the Causal Agent of Kiwifruit Canker Disease.</title>
        <authorList>
            <person name="Rikkerink E.H.A."/>
            <person name="Fineran P.C."/>
        </authorList>
    </citation>
    <scope>NUCLEOTIDE SEQUENCE</scope>
    <source>
        <strain evidence="9">SkMP5</strain>
    </source>
</reference>
<evidence type="ECO:0000256" key="2">
    <source>
        <dbReference type="ARBA" id="ARBA00022723"/>
    </source>
</evidence>
<evidence type="ECO:0000259" key="8">
    <source>
        <dbReference type="PROSITE" id="PS51007"/>
    </source>
</evidence>
<evidence type="ECO:0000256" key="3">
    <source>
        <dbReference type="ARBA" id="ARBA00023004"/>
    </source>
</evidence>
<proteinExistence type="predicted"/>
<feature type="signal peptide" evidence="7">
    <location>
        <begin position="1"/>
        <end position="28"/>
    </location>
</feature>
<feature type="domain" description="Cytochrome c" evidence="8">
    <location>
        <begin position="118"/>
        <end position="215"/>
    </location>
</feature>
<keyword evidence="7" id="KW-0732">Signal</keyword>
<keyword evidence="10" id="KW-1185">Reference proteome</keyword>
<accession>A0A0K8QMG5</accession>
<feature type="binding site" description="covalent" evidence="4">
    <location>
        <position position="47"/>
    </location>
    <ligand>
        <name>heme c</name>
        <dbReference type="ChEBI" id="CHEBI:61717"/>
        <label>1</label>
    </ligand>
</feature>
<feature type="chain" id="PRO_5005514934" evidence="7">
    <location>
        <begin position="29"/>
        <end position="239"/>
    </location>
</feature>
<evidence type="ECO:0000313" key="10">
    <source>
        <dbReference type="Proteomes" id="UP000253740"/>
    </source>
</evidence>
<keyword evidence="2 5" id="KW-0479">Metal-binding</keyword>
<evidence type="ECO:0000256" key="5">
    <source>
        <dbReference type="PIRSR" id="PIRSR000005-2"/>
    </source>
</evidence>
<gene>
    <name evidence="9" type="ORF">MBSD_n1371</name>
</gene>